<dbReference type="RefSeq" id="WP_168539988.1">
    <property type="nucleotide sequence ID" value="NZ_JAAWWP010000008.1"/>
</dbReference>
<proteinExistence type="predicted"/>
<comment type="caution">
    <text evidence="1">The sequence shown here is derived from an EMBL/GenBank/DDBJ whole genome shotgun (WGS) entry which is preliminary data.</text>
</comment>
<dbReference type="SUPFAM" id="SSF55961">
    <property type="entry name" value="Bet v1-like"/>
    <property type="match status" value="1"/>
</dbReference>
<gene>
    <name evidence="1" type="ORF">HFV08_15910</name>
</gene>
<keyword evidence="2" id="KW-1185">Reference proteome</keyword>
<dbReference type="EMBL" id="JAAWWP010000008">
    <property type="protein sequence ID" value="NKI42694.1"/>
    <property type="molecule type" value="Genomic_DNA"/>
</dbReference>
<dbReference type="Pfam" id="PF10604">
    <property type="entry name" value="Polyketide_cyc2"/>
    <property type="match status" value="1"/>
</dbReference>
<dbReference type="Gene3D" id="3.30.530.20">
    <property type="match status" value="1"/>
</dbReference>
<name>A0ABX1H637_9ACTN</name>
<dbReference type="CDD" id="cd08865">
    <property type="entry name" value="SRPBCC_10"/>
    <property type="match status" value="1"/>
</dbReference>
<protein>
    <submittedName>
        <fullName evidence="1">Polyketide cyclase</fullName>
    </submittedName>
</protein>
<reference evidence="1 2" key="1">
    <citation type="submission" date="2020-04" db="EMBL/GenBank/DDBJ databases">
        <title>Phylogenetic Diversity and Antibacterial Activity against Ralstonia solanacearum of Endophytic Actinomycete Isolated from Moss.</title>
        <authorList>
            <person name="Zhuang X."/>
        </authorList>
    </citation>
    <scope>NUCLEOTIDE SEQUENCE [LARGE SCALE GENOMIC DNA]</scope>
    <source>
        <strain evidence="1 2">LD120</strain>
    </source>
</reference>
<dbReference type="InterPro" id="IPR019587">
    <property type="entry name" value="Polyketide_cyclase/dehydratase"/>
</dbReference>
<dbReference type="InterPro" id="IPR023393">
    <property type="entry name" value="START-like_dom_sf"/>
</dbReference>
<dbReference type="Proteomes" id="UP000772196">
    <property type="component" value="Unassembled WGS sequence"/>
</dbReference>
<accession>A0ABX1H637</accession>
<sequence length="145" mass="16389">MVHVERVITLDRPLARVVAYLSDFSHAVEWDPGTQECKRSGSGPLTVGAQWDNTSVFRGRTTRLRYRLDRLEENRLTFTGENKTAHSTDDMTFAAEGEGTVLTYRATIRFKGLARLADPFLRREFERLGDEVSRTLPAAVYAALP</sequence>
<evidence type="ECO:0000313" key="2">
    <source>
        <dbReference type="Proteomes" id="UP000772196"/>
    </source>
</evidence>
<evidence type="ECO:0000313" key="1">
    <source>
        <dbReference type="EMBL" id="NKI42694.1"/>
    </source>
</evidence>
<organism evidence="1 2">
    <name type="scientific">Streptomyces physcomitrii</name>
    <dbReference type="NCBI Taxonomy" id="2724184"/>
    <lineage>
        <taxon>Bacteria</taxon>
        <taxon>Bacillati</taxon>
        <taxon>Actinomycetota</taxon>
        <taxon>Actinomycetes</taxon>
        <taxon>Kitasatosporales</taxon>
        <taxon>Streptomycetaceae</taxon>
        <taxon>Streptomyces</taxon>
    </lineage>
</organism>